<proteinExistence type="predicted"/>
<sequence>MEGAMGRKANKQEARVVGKLDLERSFAEVAKRPSWRVNNSVRVKVRREETLENLWKLEHCIVASWKSSAEGGEDMEKLGRLMANSWGLKGNLGLARLEKNRVLLEFEALEEARRVLSSGKRLLGGH</sequence>
<accession>A0A438I3G7</accession>
<dbReference type="EMBL" id="QGNW01000148">
    <property type="protein sequence ID" value="RVW91242.1"/>
    <property type="molecule type" value="Genomic_DNA"/>
</dbReference>
<comment type="caution">
    <text evidence="2">The sequence shown here is derived from an EMBL/GenBank/DDBJ whole genome shotgun (WGS) entry which is preliminary data.</text>
</comment>
<organism evidence="2 3">
    <name type="scientific">Vitis vinifera</name>
    <name type="common">Grape</name>
    <dbReference type="NCBI Taxonomy" id="29760"/>
    <lineage>
        <taxon>Eukaryota</taxon>
        <taxon>Viridiplantae</taxon>
        <taxon>Streptophyta</taxon>
        <taxon>Embryophyta</taxon>
        <taxon>Tracheophyta</taxon>
        <taxon>Spermatophyta</taxon>
        <taxon>Magnoliopsida</taxon>
        <taxon>eudicotyledons</taxon>
        <taxon>Gunneridae</taxon>
        <taxon>Pentapetalae</taxon>
        <taxon>rosids</taxon>
        <taxon>Vitales</taxon>
        <taxon>Vitaceae</taxon>
        <taxon>Viteae</taxon>
        <taxon>Vitis</taxon>
    </lineage>
</organism>
<reference evidence="2 3" key="1">
    <citation type="journal article" date="2018" name="PLoS Genet.">
        <title>Population sequencing reveals clonal diversity and ancestral inbreeding in the grapevine cultivar Chardonnay.</title>
        <authorList>
            <person name="Roach M.J."/>
            <person name="Johnson D.L."/>
            <person name="Bohlmann J."/>
            <person name="van Vuuren H.J."/>
            <person name="Jones S.J."/>
            <person name="Pretorius I.S."/>
            <person name="Schmidt S.A."/>
            <person name="Borneman A.R."/>
        </authorList>
    </citation>
    <scope>NUCLEOTIDE SEQUENCE [LARGE SCALE GENOMIC DNA]</scope>
    <source>
        <strain evidence="3">cv. Chardonnay</strain>
        <tissue evidence="2">Leaf</tissue>
    </source>
</reference>
<name>A0A438I3G7_VITVI</name>
<protein>
    <recommendedName>
        <fullName evidence="1">DUF4283 domain-containing protein</fullName>
    </recommendedName>
</protein>
<gene>
    <name evidence="2" type="ORF">CK203_031719</name>
</gene>
<dbReference type="Pfam" id="PF14111">
    <property type="entry name" value="DUF4283"/>
    <property type="match status" value="1"/>
</dbReference>
<feature type="domain" description="DUF4283" evidence="1">
    <location>
        <begin position="56"/>
        <end position="126"/>
    </location>
</feature>
<dbReference type="Proteomes" id="UP000288805">
    <property type="component" value="Unassembled WGS sequence"/>
</dbReference>
<dbReference type="InterPro" id="IPR025558">
    <property type="entry name" value="DUF4283"/>
</dbReference>
<evidence type="ECO:0000313" key="3">
    <source>
        <dbReference type="Proteomes" id="UP000288805"/>
    </source>
</evidence>
<evidence type="ECO:0000259" key="1">
    <source>
        <dbReference type="Pfam" id="PF14111"/>
    </source>
</evidence>
<dbReference type="AlphaFoldDB" id="A0A438I3G7"/>
<evidence type="ECO:0000313" key="2">
    <source>
        <dbReference type="EMBL" id="RVW91242.1"/>
    </source>
</evidence>